<evidence type="ECO:0000256" key="7">
    <source>
        <dbReference type="SAM" id="MobiDB-lite"/>
    </source>
</evidence>
<reference evidence="10" key="1">
    <citation type="journal article" date="2015" name="Nature">
        <title>Complex archaea that bridge the gap between prokaryotes and eukaryotes.</title>
        <authorList>
            <person name="Spang A."/>
            <person name="Saw J.H."/>
            <person name="Jorgensen S.L."/>
            <person name="Zaremba-Niedzwiedzka K."/>
            <person name="Martijn J."/>
            <person name="Lind A.E."/>
            <person name="van Eijk R."/>
            <person name="Schleper C."/>
            <person name="Guy L."/>
            <person name="Ettema T.J."/>
        </authorList>
    </citation>
    <scope>NUCLEOTIDE SEQUENCE</scope>
</reference>
<dbReference type="EMBL" id="LAZR01002167">
    <property type="protein sequence ID" value="KKN33566.1"/>
    <property type="molecule type" value="Genomic_DNA"/>
</dbReference>
<dbReference type="SUPFAM" id="SSF52743">
    <property type="entry name" value="Subtilisin-like"/>
    <property type="match status" value="1"/>
</dbReference>
<dbReference type="InterPro" id="IPR000209">
    <property type="entry name" value="Peptidase_S8/S53_dom"/>
</dbReference>
<dbReference type="InterPro" id="IPR054399">
    <property type="entry name" value="Fervidolysin-like_N_prodom"/>
</dbReference>
<dbReference type="InterPro" id="IPR023828">
    <property type="entry name" value="Peptidase_S8_Ser-AS"/>
</dbReference>
<evidence type="ECO:0000256" key="2">
    <source>
        <dbReference type="ARBA" id="ARBA00011073"/>
    </source>
</evidence>
<accession>A0A0F9S964</accession>
<keyword evidence="4" id="KW-0645">Protease</keyword>
<evidence type="ECO:0000256" key="6">
    <source>
        <dbReference type="ARBA" id="ARBA00022825"/>
    </source>
</evidence>
<dbReference type="InterPro" id="IPR023827">
    <property type="entry name" value="Peptidase_S8_Asp-AS"/>
</dbReference>
<feature type="compositionally biased region" description="Polar residues" evidence="7">
    <location>
        <begin position="53"/>
        <end position="65"/>
    </location>
</feature>
<dbReference type="InterPro" id="IPR022398">
    <property type="entry name" value="Peptidase_S8_His-AS"/>
</dbReference>
<evidence type="ECO:0000259" key="8">
    <source>
        <dbReference type="Pfam" id="PF00082"/>
    </source>
</evidence>
<name>A0A0F9S964_9ZZZZ</name>
<comment type="subcellular location">
    <subcellularLocation>
        <location evidence="1">Secreted</location>
    </subcellularLocation>
</comment>
<organism evidence="10">
    <name type="scientific">marine sediment metagenome</name>
    <dbReference type="NCBI Taxonomy" id="412755"/>
    <lineage>
        <taxon>unclassified sequences</taxon>
        <taxon>metagenomes</taxon>
        <taxon>ecological metagenomes</taxon>
    </lineage>
</organism>
<dbReference type="InterPro" id="IPR036852">
    <property type="entry name" value="Peptidase_S8/S53_dom_sf"/>
</dbReference>
<dbReference type="InterPro" id="IPR015500">
    <property type="entry name" value="Peptidase_S8_subtilisin-rel"/>
</dbReference>
<proteinExistence type="inferred from homology"/>
<dbReference type="PANTHER" id="PTHR43806">
    <property type="entry name" value="PEPTIDASE S8"/>
    <property type="match status" value="1"/>
</dbReference>
<comment type="similarity">
    <text evidence="2">Belongs to the peptidase S8 family.</text>
</comment>
<dbReference type="InterPro" id="IPR050131">
    <property type="entry name" value="Peptidase_S8_subtilisin-like"/>
</dbReference>
<dbReference type="GO" id="GO:0005576">
    <property type="term" value="C:extracellular region"/>
    <property type="evidence" value="ECO:0007669"/>
    <property type="project" value="UniProtKB-SubCell"/>
</dbReference>
<dbReference type="Pfam" id="PF00082">
    <property type="entry name" value="Peptidase_S8"/>
    <property type="match status" value="1"/>
</dbReference>
<feature type="domain" description="Fervidolysin-like N-terminal prodomain" evidence="9">
    <location>
        <begin position="128"/>
        <end position="200"/>
    </location>
</feature>
<evidence type="ECO:0000256" key="5">
    <source>
        <dbReference type="ARBA" id="ARBA00022801"/>
    </source>
</evidence>
<feature type="domain" description="Peptidase S8/S53" evidence="8">
    <location>
        <begin position="255"/>
        <end position="516"/>
    </location>
</feature>
<dbReference type="PROSITE" id="PS51892">
    <property type="entry name" value="SUBTILASE"/>
    <property type="match status" value="1"/>
</dbReference>
<evidence type="ECO:0000256" key="1">
    <source>
        <dbReference type="ARBA" id="ARBA00004613"/>
    </source>
</evidence>
<dbReference type="PRINTS" id="PR00723">
    <property type="entry name" value="SUBTILISIN"/>
</dbReference>
<comment type="caution">
    <text evidence="10">The sequence shown here is derived from an EMBL/GenBank/DDBJ whole genome shotgun (WGS) entry which is preliminary data.</text>
</comment>
<dbReference type="Pfam" id="PF22148">
    <property type="entry name" value="Fervidolysin_NPro-like"/>
    <property type="match status" value="1"/>
</dbReference>
<dbReference type="PROSITE" id="PS00137">
    <property type="entry name" value="SUBTILASE_HIS"/>
    <property type="match status" value="1"/>
</dbReference>
<dbReference type="PROSITE" id="PS00138">
    <property type="entry name" value="SUBTILASE_SER"/>
    <property type="match status" value="1"/>
</dbReference>
<evidence type="ECO:0000259" key="9">
    <source>
        <dbReference type="Pfam" id="PF22148"/>
    </source>
</evidence>
<dbReference type="Gene3D" id="3.40.50.200">
    <property type="entry name" value="Peptidase S8/S53 domain"/>
    <property type="match status" value="1"/>
</dbReference>
<evidence type="ECO:0000313" key="10">
    <source>
        <dbReference type="EMBL" id="KKN33566.1"/>
    </source>
</evidence>
<protein>
    <submittedName>
        <fullName evidence="10">Uncharacterized protein</fullName>
    </submittedName>
</protein>
<dbReference type="CDD" id="cd07484">
    <property type="entry name" value="Peptidases_S8_Thermitase_like"/>
    <property type="match status" value="1"/>
</dbReference>
<dbReference type="PROSITE" id="PS00136">
    <property type="entry name" value="SUBTILASE_ASP"/>
    <property type="match status" value="1"/>
</dbReference>
<dbReference type="PANTHER" id="PTHR43806:SF11">
    <property type="entry name" value="CEREVISIN-RELATED"/>
    <property type="match status" value="1"/>
</dbReference>
<feature type="region of interest" description="Disordered" evidence="7">
    <location>
        <begin position="53"/>
        <end position="78"/>
    </location>
</feature>
<sequence>MKKEKTIFALFVIPIFLFSASLKHWKLDRGKNNNSVLFPQQITSLIKVQSLQSKGNNSGLGQVSPKTKPDFPEQVRESSRKAYRFKDAGIATSRGNRDFRFERARRPDRPVIRRPIKHMNRGRPYRHEGPPYRPDEVLVKFKPTLSDQTIKATIAAYQCKRLKRIPRINVYKIQIQTSTTLEETLFALRRNPDVEYAEPNYITYMTETPNDSLFDYQYALYNNGQDIGPPGSPQGEERADIKTTSTWEETKGEEEIIIAILDSGVDMNHPDLIDKIYSSGYDFVNDDSDATDDESHGTHVAGIAAAETHNDEGIAGVAWNCKILPVKILDDLGSGSYGEMSDAIIWAADSGADVINLSVGGGFPSTTLENALKYAYDMNVVIVASAGNDGGAVLYPAAYDDYCLAVAATDYNDERVDFSNSGGLWASNSGPEIDVAAPGARIISTVPTWFWGPDSFPYAWGDGTSQATPHVAGLAALIKSVKPNLSAAQIMDVIRYSADDVNFVNNLGIDNYIGYGRINTAKALVPTVIKSSR</sequence>
<dbReference type="GO" id="GO:0006508">
    <property type="term" value="P:proteolysis"/>
    <property type="evidence" value="ECO:0007669"/>
    <property type="project" value="UniProtKB-KW"/>
</dbReference>
<evidence type="ECO:0000256" key="3">
    <source>
        <dbReference type="ARBA" id="ARBA00022525"/>
    </source>
</evidence>
<gene>
    <name evidence="10" type="ORF">LCGC14_0802420</name>
</gene>
<dbReference type="AlphaFoldDB" id="A0A0F9S964"/>
<dbReference type="GO" id="GO:0004252">
    <property type="term" value="F:serine-type endopeptidase activity"/>
    <property type="evidence" value="ECO:0007669"/>
    <property type="project" value="InterPro"/>
</dbReference>
<keyword evidence="5" id="KW-0378">Hydrolase</keyword>
<dbReference type="InterPro" id="IPR034084">
    <property type="entry name" value="Thermitase-like_dom"/>
</dbReference>
<feature type="compositionally biased region" description="Basic and acidic residues" evidence="7">
    <location>
        <begin position="67"/>
        <end position="78"/>
    </location>
</feature>
<evidence type="ECO:0000256" key="4">
    <source>
        <dbReference type="ARBA" id="ARBA00022670"/>
    </source>
</evidence>
<keyword evidence="3" id="KW-0964">Secreted</keyword>
<keyword evidence="6" id="KW-0720">Serine protease</keyword>